<dbReference type="Gene3D" id="4.10.240.10">
    <property type="entry name" value="Zn(2)-C6 fungal-type DNA-binding domain"/>
    <property type="match status" value="1"/>
</dbReference>
<dbReference type="PANTHER" id="PTHR31001:SF40">
    <property type="entry name" value="ZN(II)2CYS6 TRANSCRIPTION FACTOR (EUROFUNG)"/>
    <property type="match status" value="1"/>
</dbReference>
<dbReference type="InterPro" id="IPR050613">
    <property type="entry name" value="Sec_Metabolite_Reg"/>
</dbReference>
<dbReference type="Pfam" id="PF04082">
    <property type="entry name" value="Fungal_trans"/>
    <property type="match status" value="1"/>
</dbReference>
<evidence type="ECO:0000256" key="3">
    <source>
        <dbReference type="ARBA" id="ARBA00023242"/>
    </source>
</evidence>
<evidence type="ECO:0000259" key="4">
    <source>
        <dbReference type="PROSITE" id="PS50048"/>
    </source>
</evidence>
<keyword evidence="6" id="KW-1185">Reference proteome</keyword>
<dbReference type="Proteomes" id="UP000799777">
    <property type="component" value="Unassembled WGS sequence"/>
</dbReference>
<name>A0A9P4H4W6_9PLEO</name>
<dbReference type="SMART" id="SM00066">
    <property type="entry name" value="GAL4"/>
    <property type="match status" value="1"/>
</dbReference>
<evidence type="ECO:0000256" key="2">
    <source>
        <dbReference type="ARBA" id="ARBA00022723"/>
    </source>
</evidence>
<dbReference type="InterPro" id="IPR001138">
    <property type="entry name" value="Zn2Cys6_DnaBD"/>
</dbReference>
<comment type="subcellular location">
    <subcellularLocation>
        <location evidence="1">Nucleus</location>
    </subcellularLocation>
</comment>
<dbReference type="GO" id="GO:0005634">
    <property type="term" value="C:nucleus"/>
    <property type="evidence" value="ECO:0007669"/>
    <property type="project" value="UniProtKB-SubCell"/>
</dbReference>
<dbReference type="PROSITE" id="PS00463">
    <property type="entry name" value="ZN2_CY6_FUNGAL_1"/>
    <property type="match status" value="1"/>
</dbReference>
<proteinExistence type="predicted"/>
<dbReference type="EMBL" id="ML978230">
    <property type="protein sequence ID" value="KAF2027170.1"/>
    <property type="molecule type" value="Genomic_DNA"/>
</dbReference>
<gene>
    <name evidence="5" type="ORF">EK21DRAFT_102720</name>
</gene>
<keyword evidence="2" id="KW-0479">Metal-binding</keyword>
<reference evidence="5" key="1">
    <citation type="journal article" date="2020" name="Stud. Mycol.">
        <title>101 Dothideomycetes genomes: a test case for predicting lifestyles and emergence of pathogens.</title>
        <authorList>
            <person name="Haridas S."/>
            <person name="Albert R."/>
            <person name="Binder M."/>
            <person name="Bloem J."/>
            <person name="Labutti K."/>
            <person name="Salamov A."/>
            <person name="Andreopoulos B."/>
            <person name="Baker S."/>
            <person name="Barry K."/>
            <person name="Bills G."/>
            <person name="Bluhm B."/>
            <person name="Cannon C."/>
            <person name="Castanera R."/>
            <person name="Culley D."/>
            <person name="Daum C."/>
            <person name="Ezra D."/>
            <person name="Gonzalez J."/>
            <person name="Henrissat B."/>
            <person name="Kuo A."/>
            <person name="Liang C."/>
            <person name="Lipzen A."/>
            <person name="Lutzoni F."/>
            <person name="Magnuson J."/>
            <person name="Mondo S."/>
            <person name="Nolan M."/>
            <person name="Ohm R."/>
            <person name="Pangilinan J."/>
            <person name="Park H.-J."/>
            <person name="Ramirez L."/>
            <person name="Alfaro M."/>
            <person name="Sun H."/>
            <person name="Tritt A."/>
            <person name="Yoshinaga Y."/>
            <person name="Zwiers L.-H."/>
            <person name="Turgeon B."/>
            <person name="Goodwin S."/>
            <person name="Spatafora J."/>
            <person name="Crous P."/>
            <person name="Grigoriev I."/>
        </authorList>
    </citation>
    <scope>NUCLEOTIDE SEQUENCE</scope>
    <source>
        <strain evidence="5">CBS 110217</strain>
    </source>
</reference>
<protein>
    <recommendedName>
        <fullName evidence="4">Zn(2)-C6 fungal-type domain-containing protein</fullName>
    </recommendedName>
</protein>
<accession>A0A9P4H4W6</accession>
<dbReference type="AlphaFoldDB" id="A0A9P4H4W6"/>
<dbReference type="CDD" id="cd12148">
    <property type="entry name" value="fungal_TF_MHR"/>
    <property type="match status" value="1"/>
</dbReference>
<evidence type="ECO:0000256" key="1">
    <source>
        <dbReference type="ARBA" id="ARBA00004123"/>
    </source>
</evidence>
<dbReference type="InterPro" id="IPR036864">
    <property type="entry name" value="Zn2-C6_fun-type_DNA-bd_sf"/>
</dbReference>
<sequence length="727" mass="81606">MREKKGNPSFVRTGNLFPARLRASHQDKRQNPNFRRNGKLQACEPCRKGKLRCDHMMPTCGRCAKRSKPEQCVYHPAPLTKAPTPLEANFDASSPRVNSFSTAYHSAADHMTTRDAYIPAPKRVKHAGHIPPQEVRSPMPLSPESVEDLRKPLPAVNYQANSLELDRSANFINHSAVVAENELSVGIQSLDTGAMFTAKASQMHIDRGAAPMVKLWLDGLNSTWHKTLEPGKPEELQLMSEKIWDNTLMPVSRVLNAHTTPREFCTNVTGPYLRWEVVGIIVTLVSLLAQSLKDGDPIFCSHDDAPIDRAALALRMHNASELCVQFCDDHGILNDMYLWLLYENSIAYCSMRSKGSYENSKKNASLATALISYNLHQKIVVDQRTPFFMSELRKRLFICAYDNDKYLAAFSGRPPKLTRHYCVLQIPLDLNDAQTMSQGKELEEVVNDLDGKGWNQQGKVQRSTFARLSATNALITEEILELSLGNLSRDEVHRRAAEVEIRTDESWNELPDFLRIDVGDTWTPRRTPLELLSLAIVRLNHWDHHFMLQRTLSKNVNVNPGIPNIRLLSVCTEMFDFIVLLVGNKDHFRDFQVDFVQILTKYGIPAAATLAVELLHQEQYPTSASACAYPLDRSDTIQGLSVFVACLGTIRPDASGYQSCDRARTFLKKILDTILGPGLAAVSTLQSAAGPDDPMLGAPLLQPASDGDFVRWLEGMEWDQDSWINFN</sequence>
<evidence type="ECO:0000313" key="6">
    <source>
        <dbReference type="Proteomes" id="UP000799777"/>
    </source>
</evidence>
<organism evidence="5 6">
    <name type="scientific">Setomelanomma holmii</name>
    <dbReference type="NCBI Taxonomy" id="210430"/>
    <lineage>
        <taxon>Eukaryota</taxon>
        <taxon>Fungi</taxon>
        <taxon>Dikarya</taxon>
        <taxon>Ascomycota</taxon>
        <taxon>Pezizomycotina</taxon>
        <taxon>Dothideomycetes</taxon>
        <taxon>Pleosporomycetidae</taxon>
        <taxon>Pleosporales</taxon>
        <taxon>Pleosporineae</taxon>
        <taxon>Phaeosphaeriaceae</taxon>
        <taxon>Setomelanomma</taxon>
    </lineage>
</organism>
<evidence type="ECO:0000313" key="5">
    <source>
        <dbReference type="EMBL" id="KAF2027170.1"/>
    </source>
</evidence>
<dbReference type="GO" id="GO:0006351">
    <property type="term" value="P:DNA-templated transcription"/>
    <property type="evidence" value="ECO:0007669"/>
    <property type="project" value="InterPro"/>
</dbReference>
<dbReference type="GO" id="GO:0000981">
    <property type="term" value="F:DNA-binding transcription factor activity, RNA polymerase II-specific"/>
    <property type="evidence" value="ECO:0007669"/>
    <property type="project" value="InterPro"/>
</dbReference>
<dbReference type="CDD" id="cd00067">
    <property type="entry name" value="GAL4"/>
    <property type="match status" value="1"/>
</dbReference>
<dbReference type="GO" id="GO:0008270">
    <property type="term" value="F:zinc ion binding"/>
    <property type="evidence" value="ECO:0007669"/>
    <property type="project" value="InterPro"/>
</dbReference>
<dbReference type="PANTHER" id="PTHR31001">
    <property type="entry name" value="UNCHARACTERIZED TRANSCRIPTIONAL REGULATORY PROTEIN"/>
    <property type="match status" value="1"/>
</dbReference>
<dbReference type="GO" id="GO:0003677">
    <property type="term" value="F:DNA binding"/>
    <property type="evidence" value="ECO:0007669"/>
    <property type="project" value="InterPro"/>
</dbReference>
<dbReference type="SUPFAM" id="SSF57701">
    <property type="entry name" value="Zn2/Cys6 DNA-binding domain"/>
    <property type="match status" value="1"/>
</dbReference>
<dbReference type="Pfam" id="PF00172">
    <property type="entry name" value="Zn_clus"/>
    <property type="match status" value="1"/>
</dbReference>
<feature type="domain" description="Zn(2)-C6 fungal-type" evidence="4">
    <location>
        <begin position="42"/>
        <end position="74"/>
    </location>
</feature>
<dbReference type="OrthoDB" id="4898680at2759"/>
<keyword evidence="3" id="KW-0539">Nucleus</keyword>
<comment type="caution">
    <text evidence="5">The sequence shown here is derived from an EMBL/GenBank/DDBJ whole genome shotgun (WGS) entry which is preliminary data.</text>
</comment>
<dbReference type="InterPro" id="IPR007219">
    <property type="entry name" value="XnlR_reg_dom"/>
</dbReference>
<dbReference type="PROSITE" id="PS50048">
    <property type="entry name" value="ZN2_CY6_FUNGAL_2"/>
    <property type="match status" value="1"/>
</dbReference>